<accession>A0A1H6K4K1</accession>
<name>A0A1H6K4K1_MYCRU</name>
<dbReference type="AlphaFoldDB" id="A0A1H6K4K1"/>
<organism evidence="1 2">
    <name type="scientific">Mycolicibacterium rutilum</name>
    <name type="common">Mycobacterium rutilum</name>
    <dbReference type="NCBI Taxonomy" id="370526"/>
    <lineage>
        <taxon>Bacteria</taxon>
        <taxon>Bacillati</taxon>
        <taxon>Actinomycetota</taxon>
        <taxon>Actinomycetes</taxon>
        <taxon>Mycobacteriales</taxon>
        <taxon>Mycobacteriaceae</taxon>
        <taxon>Mycolicibacterium</taxon>
    </lineage>
</organism>
<keyword evidence="2" id="KW-1185">Reference proteome</keyword>
<gene>
    <name evidence="1" type="ORF">SAMN04489835_2725</name>
</gene>
<protein>
    <submittedName>
        <fullName evidence="1">Uncharacterized protein</fullName>
    </submittedName>
</protein>
<dbReference type="OrthoDB" id="4742899at2"/>
<evidence type="ECO:0000313" key="1">
    <source>
        <dbReference type="EMBL" id="SEH67299.1"/>
    </source>
</evidence>
<sequence>MSVTTVLTTTLVPFASVVSTATVAIWTKRLDAKTKQEERMHALVLDYEKRAGEDKKAVLKSLISATLHIRRGAECRAGTETAENTVAQRRVDALRELYEFRGRMGLDDGIAELMIYAAAPVRELTDLLLDEWDRQFRDHGYSLSQLDACKRQLVKTAADAPLDDLAILSGEEKWCALKEEELQWLKRLGDASDLDVDALVDLCNQVLKAAHTDLRGGYGLATE</sequence>
<evidence type="ECO:0000313" key="2">
    <source>
        <dbReference type="Proteomes" id="UP000182915"/>
    </source>
</evidence>
<dbReference type="RefSeq" id="WP_083407585.1">
    <property type="nucleotide sequence ID" value="NZ_LT629971.1"/>
</dbReference>
<dbReference type="EMBL" id="LT629971">
    <property type="protein sequence ID" value="SEH67299.1"/>
    <property type="molecule type" value="Genomic_DNA"/>
</dbReference>
<dbReference type="Proteomes" id="UP000182915">
    <property type="component" value="Chromosome I"/>
</dbReference>
<proteinExistence type="predicted"/>
<reference evidence="2" key="1">
    <citation type="submission" date="2016-10" db="EMBL/GenBank/DDBJ databases">
        <authorList>
            <person name="Varghese N."/>
            <person name="Submissions S."/>
        </authorList>
    </citation>
    <scope>NUCLEOTIDE SEQUENCE [LARGE SCALE GENOMIC DNA]</scope>
    <source>
        <strain evidence="2">DSM 45405</strain>
    </source>
</reference>